<dbReference type="AlphaFoldDB" id="A0A835Q478"/>
<feature type="region of interest" description="Disordered" evidence="2">
    <location>
        <begin position="125"/>
        <end position="151"/>
    </location>
</feature>
<dbReference type="PANTHER" id="PTHR10627:SF74">
    <property type="entry name" value="OS08G0526500 PROTEIN"/>
    <property type="match status" value="1"/>
</dbReference>
<dbReference type="SMART" id="SM00454">
    <property type="entry name" value="SAM"/>
    <property type="match status" value="1"/>
</dbReference>
<dbReference type="SUPFAM" id="SSF47769">
    <property type="entry name" value="SAM/Pointed domain"/>
    <property type="match status" value="1"/>
</dbReference>
<feature type="compositionally biased region" description="Basic and acidic residues" evidence="2">
    <location>
        <begin position="13"/>
        <end position="28"/>
    </location>
</feature>
<dbReference type="InterPro" id="IPR001660">
    <property type="entry name" value="SAM"/>
</dbReference>
<organism evidence="4 5">
    <name type="scientific">Vanilla planifolia</name>
    <name type="common">Vanilla</name>
    <dbReference type="NCBI Taxonomy" id="51239"/>
    <lineage>
        <taxon>Eukaryota</taxon>
        <taxon>Viridiplantae</taxon>
        <taxon>Streptophyta</taxon>
        <taxon>Embryophyta</taxon>
        <taxon>Tracheophyta</taxon>
        <taxon>Spermatophyta</taxon>
        <taxon>Magnoliopsida</taxon>
        <taxon>Liliopsida</taxon>
        <taxon>Asparagales</taxon>
        <taxon>Orchidaceae</taxon>
        <taxon>Vanilloideae</taxon>
        <taxon>Vanilleae</taxon>
        <taxon>Vanilla</taxon>
    </lineage>
</organism>
<evidence type="ECO:0000256" key="1">
    <source>
        <dbReference type="ARBA" id="ARBA00022737"/>
    </source>
</evidence>
<evidence type="ECO:0000259" key="3">
    <source>
        <dbReference type="PROSITE" id="PS50105"/>
    </source>
</evidence>
<dbReference type="Gene3D" id="1.10.150.50">
    <property type="entry name" value="Transcription Factor, Ets-1"/>
    <property type="match status" value="1"/>
</dbReference>
<keyword evidence="5" id="KW-1185">Reference proteome</keyword>
<name>A0A835Q478_VANPL</name>
<proteinExistence type="predicted"/>
<feature type="compositionally biased region" description="Basic and acidic residues" evidence="2">
    <location>
        <begin position="38"/>
        <end position="49"/>
    </location>
</feature>
<reference evidence="4 5" key="1">
    <citation type="journal article" date="2020" name="Nat. Food">
        <title>A phased Vanilla planifolia genome enables genetic improvement of flavour and production.</title>
        <authorList>
            <person name="Hasing T."/>
            <person name="Tang H."/>
            <person name="Brym M."/>
            <person name="Khazi F."/>
            <person name="Huang T."/>
            <person name="Chambers A.H."/>
        </authorList>
    </citation>
    <scope>NUCLEOTIDE SEQUENCE [LARGE SCALE GENOMIC DNA]</scope>
    <source>
        <tissue evidence="4">Leaf</tissue>
    </source>
</reference>
<dbReference type="Proteomes" id="UP000636800">
    <property type="component" value="Chromosome 11"/>
</dbReference>
<accession>A0A835Q478</accession>
<gene>
    <name evidence="4" type="ORF">HPP92_021424</name>
</gene>
<evidence type="ECO:0000313" key="5">
    <source>
        <dbReference type="Proteomes" id="UP000636800"/>
    </source>
</evidence>
<comment type="caution">
    <text evidence="4">The sequence shown here is derived from an EMBL/GenBank/DDBJ whole genome shotgun (WGS) entry which is preliminary data.</text>
</comment>
<dbReference type="PROSITE" id="PS50105">
    <property type="entry name" value="SAM_DOMAIN"/>
    <property type="match status" value="1"/>
</dbReference>
<dbReference type="InterPro" id="IPR013761">
    <property type="entry name" value="SAM/pointed_sf"/>
</dbReference>
<dbReference type="EMBL" id="JADCNL010000011">
    <property type="protein sequence ID" value="KAG0461127.1"/>
    <property type="molecule type" value="Genomic_DNA"/>
</dbReference>
<keyword evidence="1" id="KW-0677">Repeat</keyword>
<dbReference type="PANTHER" id="PTHR10627">
    <property type="entry name" value="SCP160"/>
    <property type="match status" value="1"/>
</dbReference>
<evidence type="ECO:0000256" key="2">
    <source>
        <dbReference type="SAM" id="MobiDB-lite"/>
    </source>
</evidence>
<evidence type="ECO:0000313" key="4">
    <source>
        <dbReference type="EMBL" id="KAG0461127.1"/>
    </source>
</evidence>
<protein>
    <recommendedName>
        <fullName evidence="3">SAM domain-containing protein</fullName>
    </recommendedName>
</protein>
<sequence length="210" mass="23303">MYADRVAAGTKRSIKERLDGDLDDDVGRRRQPVRKRQRQADERWKHDLYDGEGASPSPKPKVGPKDLRLKLQKKVPQQIYQSGKGTGMVDLREKLSGIMHSHITSSGPAKTKTVPESSTIAKKTVSSVEVSAQEPKKVSIPTPDKKAKQKSESSLEGFLQSLGLEKYIITFKVEEVDMAALMHMNEDDLKALGIPMGPRKKILLQLGSKS</sequence>
<feature type="region of interest" description="Disordered" evidence="2">
    <location>
        <begin position="1"/>
        <end position="66"/>
    </location>
</feature>
<feature type="domain" description="SAM" evidence="3">
    <location>
        <begin position="150"/>
        <end position="205"/>
    </location>
</feature>
<dbReference type="Pfam" id="PF00536">
    <property type="entry name" value="SAM_1"/>
    <property type="match status" value="1"/>
</dbReference>
<dbReference type="CDD" id="cd09487">
    <property type="entry name" value="SAM_superfamily"/>
    <property type="match status" value="1"/>
</dbReference>